<dbReference type="InterPro" id="IPR052891">
    <property type="entry name" value="DNA-3mA_glycosylase"/>
</dbReference>
<dbReference type="PATRIC" id="fig|396268.3.peg.245"/>
<dbReference type="PANTHER" id="PTHR30037">
    <property type="entry name" value="DNA-3-METHYLADENINE GLYCOSYLASE 1"/>
    <property type="match status" value="1"/>
</dbReference>
<name>A0A0R2I999_9LACO</name>
<dbReference type="EMBL" id="JQBW01000006">
    <property type="protein sequence ID" value="KRN59205.1"/>
    <property type="molecule type" value="Genomic_DNA"/>
</dbReference>
<dbReference type="GO" id="GO:0006284">
    <property type="term" value="P:base-excision repair"/>
    <property type="evidence" value="ECO:0007669"/>
    <property type="project" value="InterPro"/>
</dbReference>
<keyword evidence="1" id="KW-0472">Membrane</keyword>
<evidence type="ECO:0000313" key="2">
    <source>
        <dbReference type="EMBL" id="KRN59205.1"/>
    </source>
</evidence>
<dbReference type="InterPro" id="IPR005019">
    <property type="entry name" value="Adenine_glyco"/>
</dbReference>
<feature type="transmembrane region" description="Helical" evidence="1">
    <location>
        <begin position="140"/>
        <end position="162"/>
    </location>
</feature>
<evidence type="ECO:0000256" key="1">
    <source>
        <dbReference type="SAM" id="Phobius"/>
    </source>
</evidence>
<organism evidence="2 3">
    <name type="scientific">Limosilactobacillus secaliphilus</name>
    <dbReference type="NCBI Taxonomy" id="396268"/>
    <lineage>
        <taxon>Bacteria</taxon>
        <taxon>Bacillati</taxon>
        <taxon>Bacillota</taxon>
        <taxon>Bacilli</taxon>
        <taxon>Lactobacillales</taxon>
        <taxon>Lactobacillaceae</taxon>
        <taxon>Limosilactobacillus</taxon>
    </lineage>
</organism>
<accession>A0A0R2I999</accession>
<dbReference type="Gene3D" id="1.10.340.30">
    <property type="entry name" value="Hypothetical protein, domain 2"/>
    <property type="match status" value="1"/>
</dbReference>
<dbReference type="PANTHER" id="PTHR30037:SF4">
    <property type="entry name" value="DNA-3-METHYLADENINE GLYCOSYLASE I"/>
    <property type="match status" value="1"/>
</dbReference>
<comment type="caution">
    <text evidence="2">The sequence shown here is derived from an EMBL/GenBank/DDBJ whole genome shotgun (WGS) entry which is preliminary data.</text>
</comment>
<dbReference type="Proteomes" id="UP000050934">
    <property type="component" value="Unassembled WGS sequence"/>
</dbReference>
<sequence length="167" mass="19540">MKDYYDHYWGQPSKLDQWLFEMLSLELFQAGLTWKTIWKRRTDFEKAFADFEIDKVAAFDAEQIAELTQDKSIIRNRRKIEATVNNAKLIQSWHQAGKTLSDFLWSYVEGQPRKMHFANGAELPAKDDLSQKISKDMKKAGFRFVGPTIIFSYLCAVGIYQLTVDNW</sequence>
<dbReference type="Pfam" id="PF03352">
    <property type="entry name" value="Adenine_glyco"/>
    <property type="match status" value="1"/>
</dbReference>
<dbReference type="InterPro" id="IPR011257">
    <property type="entry name" value="DNA_glycosylase"/>
</dbReference>
<dbReference type="GO" id="GO:0008725">
    <property type="term" value="F:DNA-3-methyladenine glycosylase activity"/>
    <property type="evidence" value="ECO:0007669"/>
    <property type="project" value="InterPro"/>
</dbReference>
<evidence type="ECO:0000313" key="3">
    <source>
        <dbReference type="Proteomes" id="UP000050934"/>
    </source>
</evidence>
<protein>
    <submittedName>
        <fullName evidence="2">DNA-3-methyladenine glycosylase I</fullName>
    </submittedName>
</protein>
<dbReference type="SUPFAM" id="SSF48150">
    <property type="entry name" value="DNA-glycosylase"/>
    <property type="match status" value="1"/>
</dbReference>
<reference evidence="2 3" key="1">
    <citation type="journal article" date="2015" name="Genome Announc.">
        <title>Expanding the biotechnology potential of lactobacilli through comparative genomics of 213 strains and associated genera.</title>
        <authorList>
            <person name="Sun Z."/>
            <person name="Harris H.M."/>
            <person name="McCann A."/>
            <person name="Guo C."/>
            <person name="Argimon S."/>
            <person name="Zhang W."/>
            <person name="Yang X."/>
            <person name="Jeffery I.B."/>
            <person name="Cooney J.C."/>
            <person name="Kagawa T.F."/>
            <person name="Liu W."/>
            <person name="Song Y."/>
            <person name="Salvetti E."/>
            <person name="Wrobel A."/>
            <person name="Rasinkangas P."/>
            <person name="Parkhill J."/>
            <person name="Rea M.C."/>
            <person name="O'Sullivan O."/>
            <person name="Ritari J."/>
            <person name="Douillard F.P."/>
            <person name="Paul Ross R."/>
            <person name="Yang R."/>
            <person name="Briner A.E."/>
            <person name="Felis G.E."/>
            <person name="de Vos W.M."/>
            <person name="Barrangou R."/>
            <person name="Klaenhammer T.R."/>
            <person name="Caufield P.W."/>
            <person name="Cui Y."/>
            <person name="Zhang H."/>
            <person name="O'Toole P.W."/>
        </authorList>
    </citation>
    <scope>NUCLEOTIDE SEQUENCE [LARGE SCALE GENOMIC DNA]</scope>
    <source>
        <strain evidence="2 3">DSM 17896</strain>
    </source>
</reference>
<gene>
    <name evidence="2" type="ORF">IV45_GL000244</name>
</gene>
<keyword evidence="3" id="KW-1185">Reference proteome</keyword>
<keyword evidence="1" id="KW-0812">Transmembrane</keyword>
<proteinExistence type="predicted"/>
<dbReference type="STRING" id="396268.IV45_GL000244"/>
<dbReference type="AlphaFoldDB" id="A0A0R2I999"/>
<keyword evidence="1" id="KW-1133">Transmembrane helix</keyword>